<evidence type="ECO:0000256" key="1">
    <source>
        <dbReference type="PROSITE-ProRule" id="PRU00473"/>
    </source>
</evidence>
<dbReference type="KEGG" id="prv:G7070_12590"/>
<dbReference type="GO" id="GO:0016020">
    <property type="term" value="C:membrane"/>
    <property type="evidence" value="ECO:0007669"/>
    <property type="project" value="UniProtKB-UniRule"/>
</dbReference>
<dbReference type="CDD" id="cd07185">
    <property type="entry name" value="OmpA_C-like"/>
    <property type="match status" value="1"/>
</dbReference>
<sequence>MTGDEWTAEQRADSITPLEKGITPLEGAITPVQTVSTEQGATTISLQSDVLFAFGSAELSPTATAKIGELVRGIPAGTTVKVDGHTDSIGDDASNLELSRRRAETVAAAIRASGLDVTLEVAGHGESRPVAPNQSADKDNPEGREKNRRVTISYGG</sequence>
<feature type="region of interest" description="Disordered" evidence="2">
    <location>
        <begin position="122"/>
        <end position="156"/>
    </location>
</feature>
<evidence type="ECO:0000313" key="5">
    <source>
        <dbReference type="Proteomes" id="UP000501058"/>
    </source>
</evidence>
<dbReference type="InterPro" id="IPR036737">
    <property type="entry name" value="OmpA-like_sf"/>
</dbReference>
<keyword evidence="1" id="KW-0472">Membrane</keyword>
<gene>
    <name evidence="4" type="ORF">G7070_12590</name>
</gene>
<feature type="region of interest" description="Disordered" evidence="2">
    <location>
        <begin position="1"/>
        <end position="20"/>
    </location>
</feature>
<evidence type="ECO:0000256" key="2">
    <source>
        <dbReference type="SAM" id="MobiDB-lite"/>
    </source>
</evidence>
<dbReference type="AlphaFoldDB" id="A0A6G7Y8J4"/>
<feature type="domain" description="OmpA-like" evidence="3">
    <location>
        <begin position="39"/>
        <end position="156"/>
    </location>
</feature>
<dbReference type="Gene3D" id="3.30.1330.60">
    <property type="entry name" value="OmpA-like domain"/>
    <property type="match status" value="1"/>
</dbReference>
<dbReference type="Pfam" id="PF00691">
    <property type="entry name" value="OmpA"/>
    <property type="match status" value="1"/>
</dbReference>
<accession>A0A6G7Y8J4</accession>
<dbReference type="PANTHER" id="PTHR30329">
    <property type="entry name" value="STATOR ELEMENT OF FLAGELLAR MOTOR COMPLEX"/>
    <property type="match status" value="1"/>
</dbReference>
<proteinExistence type="predicted"/>
<evidence type="ECO:0000259" key="3">
    <source>
        <dbReference type="PROSITE" id="PS51123"/>
    </source>
</evidence>
<feature type="compositionally biased region" description="Basic and acidic residues" evidence="2">
    <location>
        <begin position="136"/>
        <end position="145"/>
    </location>
</feature>
<name>A0A6G7Y8J4_9ACTN</name>
<organism evidence="4 5">
    <name type="scientific">Propioniciclava coleopterorum</name>
    <dbReference type="NCBI Taxonomy" id="2714937"/>
    <lineage>
        <taxon>Bacteria</taxon>
        <taxon>Bacillati</taxon>
        <taxon>Actinomycetota</taxon>
        <taxon>Actinomycetes</taxon>
        <taxon>Propionibacteriales</taxon>
        <taxon>Propionibacteriaceae</taxon>
        <taxon>Propioniciclava</taxon>
    </lineage>
</organism>
<dbReference type="SUPFAM" id="SSF103088">
    <property type="entry name" value="OmpA-like"/>
    <property type="match status" value="1"/>
</dbReference>
<keyword evidence="5" id="KW-1185">Reference proteome</keyword>
<dbReference type="InterPro" id="IPR050330">
    <property type="entry name" value="Bact_OuterMem_StrucFunc"/>
</dbReference>
<dbReference type="Proteomes" id="UP000501058">
    <property type="component" value="Chromosome"/>
</dbReference>
<reference evidence="4 5" key="1">
    <citation type="submission" date="2020-03" db="EMBL/GenBank/DDBJ databases">
        <title>Propioniciclava sp. nov., isolated from Hydrophilus acuminatus.</title>
        <authorList>
            <person name="Hyun D.-W."/>
            <person name="Bae J.-W."/>
        </authorList>
    </citation>
    <scope>NUCLEOTIDE SEQUENCE [LARGE SCALE GENOMIC DNA]</scope>
    <source>
        <strain evidence="4 5">HDW11</strain>
    </source>
</reference>
<dbReference type="EMBL" id="CP049865">
    <property type="protein sequence ID" value="QIK72951.1"/>
    <property type="molecule type" value="Genomic_DNA"/>
</dbReference>
<dbReference type="PROSITE" id="PS51123">
    <property type="entry name" value="OMPA_2"/>
    <property type="match status" value="1"/>
</dbReference>
<dbReference type="PANTHER" id="PTHR30329:SF21">
    <property type="entry name" value="LIPOPROTEIN YIAD-RELATED"/>
    <property type="match status" value="1"/>
</dbReference>
<dbReference type="InterPro" id="IPR006665">
    <property type="entry name" value="OmpA-like"/>
</dbReference>
<protein>
    <submittedName>
        <fullName evidence="4">OmpA family protein</fullName>
    </submittedName>
</protein>
<dbReference type="RefSeq" id="WP_166234023.1">
    <property type="nucleotide sequence ID" value="NZ_CP049865.1"/>
</dbReference>
<evidence type="ECO:0000313" key="4">
    <source>
        <dbReference type="EMBL" id="QIK72951.1"/>
    </source>
</evidence>